<dbReference type="InterPro" id="IPR010982">
    <property type="entry name" value="Lambda_DNA-bd_dom_sf"/>
</dbReference>
<dbReference type="CDD" id="cd00093">
    <property type="entry name" value="HTH_XRE"/>
    <property type="match status" value="1"/>
</dbReference>
<dbReference type="SUPFAM" id="SSF47413">
    <property type="entry name" value="lambda repressor-like DNA-binding domains"/>
    <property type="match status" value="1"/>
</dbReference>
<dbReference type="OrthoDB" id="8902678at2"/>
<dbReference type="STRING" id="1903952.BIT28_05990"/>
<evidence type="ECO:0000313" key="2">
    <source>
        <dbReference type="EMBL" id="OLQ72744.1"/>
    </source>
</evidence>
<evidence type="ECO:0000313" key="3">
    <source>
        <dbReference type="Proteomes" id="UP000186905"/>
    </source>
</evidence>
<proteinExistence type="predicted"/>
<evidence type="ECO:0000259" key="1">
    <source>
        <dbReference type="PROSITE" id="PS50943"/>
    </source>
</evidence>
<dbReference type="RefSeq" id="WP_075766758.1">
    <property type="nucleotide sequence ID" value="NZ_MJIL01000090.1"/>
</dbReference>
<name>A0A1Q9GEG2_9GAMM</name>
<keyword evidence="3" id="KW-1185">Reference proteome</keyword>
<comment type="caution">
    <text evidence="2">The sequence shown here is derived from an EMBL/GenBank/DDBJ whole genome shotgun (WGS) entry which is preliminary data.</text>
</comment>
<dbReference type="AlphaFoldDB" id="A0A1Q9GEG2"/>
<sequence>MSLHHNLKYLCSFYPSIAEICRGIGINRQQFNRYLNGDNCPRSYNMRQICDYFGLSKAELSLPHDQFVSLVNSRADGNTQALHHPFSSHISQLSEQNIEMFEPYLGYYYEYYYSMSSPGNILKGLVCIERKQGGIYHQRTERLTAEGEFGQTSYCKYQGMSFFLNDRIFLVDYESLTQNEIVETILFPSFQHRVSLLEGMKIGVAASGARTPMSTKVVFEYLGKNIDVLKALKKCSLYASDSESISANIRSKL</sequence>
<dbReference type="InterPro" id="IPR001387">
    <property type="entry name" value="Cro/C1-type_HTH"/>
</dbReference>
<dbReference type="EMBL" id="MJIL01000090">
    <property type="protein sequence ID" value="OLQ72744.1"/>
    <property type="molecule type" value="Genomic_DNA"/>
</dbReference>
<gene>
    <name evidence="2" type="ORF">BIT28_05990</name>
</gene>
<dbReference type="PROSITE" id="PS50943">
    <property type="entry name" value="HTH_CROC1"/>
    <property type="match status" value="1"/>
</dbReference>
<dbReference type="GO" id="GO:0003677">
    <property type="term" value="F:DNA binding"/>
    <property type="evidence" value="ECO:0007669"/>
    <property type="project" value="InterPro"/>
</dbReference>
<feature type="domain" description="HTH cro/C1-type" evidence="1">
    <location>
        <begin position="16"/>
        <end position="60"/>
    </location>
</feature>
<dbReference type="Proteomes" id="UP000186905">
    <property type="component" value="Unassembled WGS sequence"/>
</dbReference>
<dbReference type="Gene3D" id="1.10.260.40">
    <property type="entry name" value="lambda repressor-like DNA-binding domains"/>
    <property type="match status" value="1"/>
</dbReference>
<reference evidence="2 3" key="1">
    <citation type="submission" date="2016-09" db="EMBL/GenBank/DDBJ databases">
        <title>Photobacterium proteolyticum sp. nov. a protease producing bacterium isolated from ocean sediments of Laizhou Bay.</title>
        <authorList>
            <person name="Li Y."/>
        </authorList>
    </citation>
    <scope>NUCLEOTIDE SEQUENCE [LARGE SCALE GENOMIC DNA]</scope>
    <source>
        <strain evidence="2 3">13-12</strain>
    </source>
</reference>
<accession>A0A1Q9GEG2</accession>
<protein>
    <recommendedName>
        <fullName evidence="1">HTH cro/C1-type domain-containing protein</fullName>
    </recommendedName>
</protein>
<organism evidence="2 3">
    <name type="scientific">Photobacterium proteolyticum</name>
    <dbReference type="NCBI Taxonomy" id="1903952"/>
    <lineage>
        <taxon>Bacteria</taxon>
        <taxon>Pseudomonadati</taxon>
        <taxon>Pseudomonadota</taxon>
        <taxon>Gammaproteobacteria</taxon>
        <taxon>Vibrionales</taxon>
        <taxon>Vibrionaceae</taxon>
        <taxon>Photobacterium</taxon>
    </lineage>
</organism>